<dbReference type="InterPro" id="IPR036439">
    <property type="entry name" value="Dockerin_dom_sf"/>
</dbReference>
<dbReference type="SUPFAM" id="SSF51126">
    <property type="entry name" value="Pectin lyase-like"/>
    <property type="match status" value="2"/>
</dbReference>
<keyword evidence="7" id="KW-0472">Membrane</keyword>
<dbReference type="SUPFAM" id="SSF63446">
    <property type="entry name" value="Type I dockerin domain"/>
    <property type="match status" value="1"/>
</dbReference>
<keyword evidence="6" id="KW-0732">Signal</keyword>
<keyword evidence="8" id="KW-0998">Cell outer membrane</keyword>
<feature type="region of interest" description="Disordered" evidence="9">
    <location>
        <begin position="1"/>
        <end position="22"/>
    </location>
</feature>
<dbReference type="InterPro" id="IPR011050">
    <property type="entry name" value="Pectin_lyase_fold/virulence"/>
</dbReference>
<keyword evidence="11" id="KW-1185">Reference proteome</keyword>
<dbReference type="Proteomes" id="UP000316714">
    <property type="component" value="Unassembled WGS sequence"/>
</dbReference>
<evidence type="ECO:0000256" key="7">
    <source>
        <dbReference type="ARBA" id="ARBA00023136"/>
    </source>
</evidence>
<dbReference type="InterPro" id="IPR059226">
    <property type="entry name" value="Choice_anch_Q_dom"/>
</dbReference>
<dbReference type="Pfam" id="PF02415">
    <property type="entry name" value="Chlam_PMP"/>
    <property type="match status" value="1"/>
</dbReference>
<feature type="compositionally biased region" description="Polar residues" evidence="9">
    <location>
        <begin position="12"/>
        <end position="21"/>
    </location>
</feature>
<gene>
    <name evidence="10" type="ORF">KOR34_31000</name>
</gene>
<dbReference type="PANTHER" id="PTHR11319">
    <property type="entry name" value="G PROTEIN-COUPLED RECEPTOR-RELATED"/>
    <property type="match status" value="1"/>
</dbReference>
<dbReference type="InterPro" id="IPR018247">
    <property type="entry name" value="EF_Hand_1_Ca_BS"/>
</dbReference>
<evidence type="ECO:0000256" key="4">
    <source>
        <dbReference type="ARBA" id="ARBA00016512"/>
    </source>
</evidence>
<dbReference type="NCBIfam" id="NF041518">
    <property type="entry name" value="choice_anch_Q"/>
    <property type="match status" value="1"/>
</dbReference>
<feature type="region of interest" description="Disordered" evidence="9">
    <location>
        <begin position="698"/>
        <end position="740"/>
    </location>
</feature>
<dbReference type="EMBL" id="SIHJ01000001">
    <property type="protein sequence ID" value="TWT38132.1"/>
    <property type="molecule type" value="Genomic_DNA"/>
</dbReference>
<dbReference type="GO" id="GO:0000272">
    <property type="term" value="P:polysaccharide catabolic process"/>
    <property type="evidence" value="ECO:0007669"/>
    <property type="project" value="InterPro"/>
</dbReference>
<dbReference type="PANTHER" id="PTHR11319:SF35">
    <property type="entry name" value="OUTER MEMBRANE PROTEIN PMPC-RELATED"/>
    <property type="match status" value="1"/>
</dbReference>
<name>A0A5C5VK97_9BACT</name>
<organism evidence="10 11">
    <name type="scientific">Posidoniimonas corsicana</name>
    <dbReference type="NCBI Taxonomy" id="1938618"/>
    <lineage>
        <taxon>Bacteria</taxon>
        <taxon>Pseudomonadati</taxon>
        <taxon>Planctomycetota</taxon>
        <taxon>Planctomycetia</taxon>
        <taxon>Pirellulales</taxon>
        <taxon>Lacipirellulaceae</taxon>
        <taxon>Posidoniimonas</taxon>
    </lineage>
</organism>
<evidence type="ECO:0000256" key="5">
    <source>
        <dbReference type="ARBA" id="ARBA00022525"/>
    </source>
</evidence>
<evidence type="ECO:0000256" key="9">
    <source>
        <dbReference type="SAM" id="MobiDB-lite"/>
    </source>
</evidence>
<evidence type="ECO:0000256" key="3">
    <source>
        <dbReference type="ARBA" id="ARBA00004613"/>
    </source>
</evidence>
<comment type="subcellular location">
    <subcellularLocation>
        <location evidence="1">Cell envelope</location>
    </subcellularLocation>
    <subcellularLocation>
        <location evidence="2">Cell outer membrane</location>
    </subcellularLocation>
    <subcellularLocation>
        <location evidence="3">Secreted</location>
    </subcellularLocation>
</comment>
<dbReference type="InterPro" id="IPR012334">
    <property type="entry name" value="Pectin_lyas_fold"/>
</dbReference>
<evidence type="ECO:0000256" key="2">
    <source>
        <dbReference type="ARBA" id="ARBA00004442"/>
    </source>
</evidence>
<comment type="caution">
    <text evidence="10">The sequence shown here is derived from an EMBL/GenBank/DDBJ whole genome shotgun (WGS) entry which is preliminary data.</text>
</comment>
<evidence type="ECO:0000313" key="10">
    <source>
        <dbReference type="EMBL" id="TWT38132.1"/>
    </source>
</evidence>
<dbReference type="Gene3D" id="2.160.20.10">
    <property type="entry name" value="Single-stranded right-handed beta-helix, Pectin lyase-like"/>
    <property type="match status" value="1"/>
</dbReference>
<dbReference type="Gene3D" id="1.10.1330.10">
    <property type="entry name" value="Dockerin domain"/>
    <property type="match status" value="1"/>
</dbReference>
<sequence length="740" mass="76854">MRPDTNGRGRAPNSSAPATTRRSLRIERLEDRRVLAAFSVDNLNDAGPGSLRDAIEQANATPGPDQITFAVAGTIALESQLPTITDSVAIAGPGAELLTIDASNARGQDSKTRHFLFDDGVEDSAFVASISGLTLTWGYIAIQNHESLTISEVHISNSGGVWREGGAVTNLGYAHVFGCEFSQVLLTAVSNNGVIQLVSSQIRGGEIRGVYGGFGVHNEGIASIVDCEIDSIRGHGIYNGNGASALLDRSLVTNCIGASLARFSSGAPGGGGAFNDTGATLVVQNSRFEGNEYIGRDSFGRDHGGGAIFNDTGSTLVVEHSSFIENSAYVGGAILNGENTSVTIKSSTFSRNSAEWRGGVIYTTEVRTTEPRGKSSLDIDASTFSNNEAGYQGGVLFDTGITRITNSTFTANVARINGGALISNYFSDVTIANCTFSANRLTEAPDSPVVGAVANDGPLAMYGTIIANSIHGSKMDGSPGRDMGGVGAVTGRRNLVEDGTDGLPDTITGDPLLGPLAYNGGPALTHALLPGSPAIDAGGEYWGAWGTVDRDQRGSPFGRGRGREVDIGAYEAQGAVTAAPGDYNRDGVVDAADYTVWRDQSGLTVSRLTGADGDGDGRVDQNDYRVWRSHFGLRYDLPVAEPGDTVGGPAAADAALALWREPAGETDATEEPLDTAVLASRVGADRLLSLVDAPARHAAGEAAGAPRSPAADEAPASGPGERDAHRPPFRPAFAEQRPLL</sequence>
<feature type="compositionally biased region" description="Low complexity" evidence="9">
    <location>
        <begin position="700"/>
        <end position="714"/>
    </location>
</feature>
<proteinExistence type="predicted"/>
<dbReference type="AlphaFoldDB" id="A0A5C5VK97"/>
<evidence type="ECO:0000313" key="11">
    <source>
        <dbReference type="Proteomes" id="UP000316714"/>
    </source>
</evidence>
<evidence type="ECO:0000256" key="1">
    <source>
        <dbReference type="ARBA" id="ARBA00004196"/>
    </source>
</evidence>
<evidence type="ECO:0000256" key="6">
    <source>
        <dbReference type="ARBA" id="ARBA00022729"/>
    </source>
</evidence>
<evidence type="ECO:0000256" key="8">
    <source>
        <dbReference type="ARBA" id="ARBA00023237"/>
    </source>
</evidence>
<accession>A0A5C5VK97</accession>
<keyword evidence="5" id="KW-0964">Secreted</keyword>
<protein>
    <recommendedName>
        <fullName evidence="4">Probable pectate lyase C</fullName>
    </recommendedName>
</protein>
<dbReference type="InterPro" id="IPR003368">
    <property type="entry name" value="POMP_repeat"/>
</dbReference>
<dbReference type="PROSITE" id="PS00018">
    <property type="entry name" value="EF_HAND_1"/>
    <property type="match status" value="1"/>
</dbReference>
<reference evidence="10 11" key="1">
    <citation type="submission" date="2019-02" db="EMBL/GenBank/DDBJ databases">
        <title>Deep-cultivation of Planctomycetes and their phenomic and genomic characterization uncovers novel biology.</title>
        <authorList>
            <person name="Wiegand S."/>
            <person name="Jogler M."/>
            <person name="Boedeker C."/>
            <person name="Pinto D."/>
            <person name="Vollmers J."/>
            <person name="Rivas-Marin E."/>
            <person name="Kohn T."/>
            <person name="Peeters S.H."/>
            <person name="Heuer A."/>
            <person name="Rast P."/>
            <person name="Oberbeckmann S."/>
            <person name="Bunk B."/>
            <person name="Jeske O."/>
            <person name="Meyerdierks A."/>
            <person name="Storesund J.E."/>
            <person name="Kallscheuer N."/>
            <person name="Luecker S."/>
            <person name="Lage O.M."/>
            <person name="Pohl T."/>
            <person name="Merkel B.J."/>
            <person name="Hornburger P."/>
            <person name="Mueller R.-W."/>
            <person name="Bruemmer F."/>
            <person name="Labrenz M."/>
            <person name="Spormann A.M."/>
            <person name="Op Den Camp H."/>
            <person name="Overmann J."/>
            <person name="Amann R."/>
            <person name="Jetten M.S.M."/>
            <person name="Mascher T."/>
            <person name="Medema M.H."/>
            <person name="Devos D.P."/>
            <person name="Kaster A.-K."/>
            <person name="Ovreas L."/>
            <person name="Rohde M."/>
            <person name="Galperin M.Y."/>
            <person name="Jogler C."/>
        </authorList>
    </citation>
    <scope>NUCLEOTIDE SEQUENCE [LARGE SCALE GENOMIC DNA]</scope>
    <source>
        <strain evidence="10 11">KOR34</strain>
    </source>
</reference>